<dbReference type="SMR" id="A0A3B5YRS0"/>
<evidence type="ECO:0000313" key="2">
    <source>
        <dbReference type="EnsemblPlants" id="TraesCS1B02G036000.1"/>
    </source>
</evidence>
<comment type="similarity">
    <text evidence="1">Belongs to the plant dirigent protein family.</text>
</comment>
<dbReference type="EnsemblPlants" id="TraesCS1B02G036000.1">
    <property type="protein sequence ID" value="TraesCS1B02G036000.1"/>
    <property type="gene ID" value="TraesCS1B02G036000"/>
</dbReference>
<evidence type="ECO:0000313" key="3">
    <source>
        <dbReference type="Proteomes" id="UP000019116"/>
    </source>
</evidence>
<dbReference type="Gramene" id="TraesNOR1B03G00193800.1">
    <property type="protein sequence ID" value="TraesNOR1B03G00193800.1"/>
    <property type="gene ID" value="TraesNOR1B03G00193800"/>
</dbReference>
<sequence>MAAVILSNTQVMPTSYNKTIMSNLSLHRIGNGADTNQATVIQKDYKFGHTAVNDWVIYEGAGPGPVFARGQGSHILAGNSISTIVITFEDPRYKGSSLAVMGNILDNGQWAIVGGTGLFKYATGFIDLVPVQQSSPKNISNITIEVCNPNY</sequence>
<reference evidence="2" key="1">
    <citation type="submission" date="2018-08" db="EMBL/GenBank/DDBJ databases">
        <authorList>
            <person name="Rossello M."/>
        </authorList>
    </citation>
    <scope>NUCLEOTIDE SEQUENCE [LARGE SCALE GENOMIC DNA]</scope>
    <source>
        <strain evidence="2">cv. Chinese Spring</strain>
    </source>
</reference>
<name>A0A3B5YRS0_WHEAT</name>
<comment type="subcellular location">
    <subcellularLocation>
        <location evidence="1">Secreted</location>
        <location evidence="1">Extracellular space</location>
        <location evidence="1">Apoplast</location>
    </subcellularLocation>
</comment>
<dbReference type="Gramene" id="TraesLDM1B03G00191750.1">
    <property type="protein sequence ID" value="TraesLDM1B03G00191750.1"/>
    <property type="gene ID" value="TraesLDM1B03G00191750"/>
</dbReference>
<dbReference type="PANTHER" id="PTHR21495">
    <property type="entry name" value="NUCLEOPORIN-RELATED"/>
    <property type="match status" value="1"/>
</dbReference>
<dbReference type="GeneID" id="123084880"/>
<dbReference type="OMA" id="SNTQVMP"/>
<dbReference type="AlphaFoldDB" id="A0A3B5YRS0"/>
<reference evidence="2" key="2">
    <citation type="submission" date="2018-10" db="UniProtKB">
        <authorList>
            <consortium name="EnsemblPlants"/>
        </authorList>
    </citation>
    <scope>IDENTIFICATION</scope>
</reference>
<keyword evidence="3" id="KW-1185">Reference proteome</keyword>
<keyword evidence="1" id="KW-0052">Apoplast</keyword>
<proteinExistence type="inferred from homology"/>
<dbReference type="Gramene" id="TraesCS1B02G036000.1">
    <property type="protein sequence ID" value="TraesCS1B02G036000.1"/>
    <property type="gene ID" value="TraesCS1B02G036000"/>
</dbReference>
<dbReference type="Pfam" id="PF03018">
    <property type="entry name" value="Dirigent"/>
    <property type="match status" value="1"/>
</dbReference>
<dbReference type="InterPro" id="IPR004265">
    <property type="entry name" value="Dirigent"/>
</dbReference>
<protein>
    <recommendedName>
        <fullName evidence="1">Dirigent protein</fullName>
    </recommendedName>
</protein>
<dbReference type="Gramene" id="TraesCS1B03G0071700.1">
    <property type="protein sequence ID" value="TraesCS1B03G0071700.1.CDS"/>
    <property type="gene ID" value="TraesCS1B03G0071700"/>
</dbReference>
<organism evidence="2">
    <name type="scientific">Triticum aestivum</name>
    <name type="common">Wheat</name>
    <dbReference type="NCBI Taxonomy" id="4565"/>
    <lineage>
        <taxon>Eukaryota</taxon>
        <taxon>Viridiplantae</taxon>
        <taxon>Streptophyta</taxon>
        <taxon>Embryophyta</taxon>
        <taxon>Tracheophyta</taxon>
        <taxon>Spermatophyta</taxon>
        <taxon>Magnoliopsida</taxon>
        <taxon>Liliopsida</taxon>
        <taxon>Poales</taxon>
        <taxon>Poaceae</taxon>
        <taxon>BOP clade</taxon>
        <taxon>Pooideae</taxon>
        <taxon>Triticodae</taxon>
        <taxon>Triticeae</taxon>
        <taxon>Triticinae</taxon>
        <taxon>Triticum</taxon>
    </lineage>
</organism>
<comment type="subunit">
    <text evidence="1">Homodimer.</text>
</comment>
<keyword evidence="1" id="KW-0964">Secreted</keyword>
<accession>A0A3B5YRS0</accession>
<comment type="function">
    <text evidence="1">Dirigent proteins impart stereoselectivity on the phenoxy radical-coupling reaction, yielding optically active lignans from two molecules of coniferyl alcohol in the biosynthesis of lignans, flavonolignans, and alkaloids and thus plays a central role in plant secondary metabolism.</text>
</comment>
<dbReference type="Proteomes" id="UP000019116">
    <property type="component" value="Chromosome 1B"/>
</dbReference>
<dbReference type="GO" id="GO:0048046">
    <property type="term" value="C:apoplast"/>
    <property type="evidence" value="ECO:0007669"/>
    <property type="project" value="UniProtKB-SubCell"/>
</dbReference>
<dbReference type="RefSeq" id="XP_044362351.1">
    <property type="nucleotide sequence ID" value="XM_044506416.1"/>
</dbReference>
<dbReference type="Gramene" id="TraesJAG1B03G00192200.1">
    <property type="protein sequence ID" value="TraesJAG1B03G00192200.1"/>
    <property type="gene ID" value="TraesJAG1B03G00192200"/>
</dbReference>
<dbReference type="STRING" id="4565.A0A3B5YRS0"/>
<gene>
    <name evidence="2" type="primary">LOC123084880</name>
</gene>
<evidence type="ECO:0000256" key="1">
    <source>
        <dbReference type="RuleBase" id="RU363099"/>
    </source>
</evidence>